<name>A0ABX9AG53_9ENTR</name>
<dbReference type="RefSeq" id="WP_222157273.1">
    <property type="nucleotide sequence ID" value="NZ_CP081864.1"/>
</dbReference>
<protein>
    <submittedName>
        <fullName evidence="2">Uncharacterized protein</fullName>
    </submittedName>
</protein>
<evidence type="ECO:0000313" key="2">
    <source>
        <dbReference type="EMBL" id="QZN94142.1"/>
    </source>
</evidence>
<dbReference type="Proteomes" id="UP000825886">
    <property type="component" value="Chromosome"/>
</dbReference>
<proteinExistence type="predicted"/>
<evidence type="ECO:0000256" key="1">
    <source>
        <dbReference type="SAM" id="MobiDB-lite"/>
    </source>
</evidence>
<gene>
    <name evidence="2" type="ORF">K6K13_12135</name>
</gene>
<reference evidence="2 3" key="1">
    <citation type="submission" date="2021-08" db="EMBL/GenBank/DDBJ databases">
        <title>Culture and genomic analysis of Symbiopectobacterium purcellii sp. nov. gen. nov., isolated from the leafhopper Empoasca decipiens.</title>
        <authorList>
            <person name="Nadal-Jimenez P."/>
            <person name="Siozios S."/>
            <person name="Halliday N."/>
            <person name="Camara M."/>
            <person name="Hurst G.D.D."/>
        </authorList>
    </citation>
    <scope>NUCLEOTIDE SEQUENCE [LARGE SCALE GENOMIC DNA]</scope>
    <source>
        <strain evidence="2 3">SyEd1</strain>
    </source>
</reference>
<dbReference type="EMBL" id="CP081864">
    <property type="protein sequence ID" value="QZN94142.1"/>
    <property type="molecule type" value="Genomic_DNA"/>
</dbReference>
<accession>A0ABX9AG53</accession>
<feature type="region of interest" description="Disordered" evidence="1">
    <location>
        <begin position="1"/>
        <end position="24"/>
    </location>
</feature>
<evidence type="ECO:0000313" key="3">
    <source>
        <dbReference type="Proteomes" id="UP000825886"/>
    </source>
</evidence>
<keyword evidence="3" id="KW-1185">Reference proteome</keyword>
<sequence>MMQLNKPHITTFNQPDHRERGVITYGSNNINHPHYLMNTQIFPGDDSETKGYKLTIAYLTEENQWLKKQVKKLTGLYD</sequence>
<organism evidence="2 3">
    <name type="scientific">Symbiopectobacterium purcellii</name>
    <dbReference type="NCBI Taxonomy" id="2871826"/>
    <lineage>
        <taxon>Bacteria</taxon>
        <taxon>Pseudomonadati</taxon>
        <taxon>Pseudomonadota</taxon>
        <taxon>Gammaproteobacteria</taxon>
        <taxon>Enterobacterales</taxon>
        <taxon>Enterobacteriaceae</taxon>
    </lineage>
</organism>